<reference evidence="2" key="1">
    <citation type="submission" date="2014-03" db="EMBL/GenBank/DDBJ databases">
        <authorList>
            <person name="Aksoy S."/>
            <person name="Warren W."/>
            <person name="Wilson R.K."/>
        </authorList>
    </citation>
    <scope>NUCLEOTIDE SEQUENCE [LARGE SCALE GENOMIC DNA]</scope>
    <source>
        <strain evidence="2">IAEA</strain>
    </source>
</reference>
<dbReference type="VEuPathDB" id="VectorBase:GBRI038063"/>
<evidence type="ECO:0000313" key="1">
    <source>
        <dbReference type="EnsemblMetazoa" id="GBRI038063-PA"/>
    </source>
</evidence>
<dbReference type="EnsemblMetazoa" id="GBRI038063-RA">
    <property type="protein sequence ID" value="GBRI038063-PA"/>
    <property type="gene ID" value="GBRI038063"/>
</dbReference>
<dbReference type="AlphaFoldDB" id="A0A1A9WZ62"/>
<evidence type="ECO:0000313" key="2">
    <source>
        <dbReference type="Proteomes" id="UP000091820"/>
    </source>
</evidence>
<protein>
    <submittedName>
        <fullName evidence="1">KilA-N domain-containing protein</fullName>
    </submittedName>
</protein>
<sequence>MDIQTENEILQALKKLTVEEKEFCQPGGEYLYESLTNAYLAQKLTDADKGDEYDAWLLALETTDGFDEVLYDVTQKVEQILYLMRCRDAYYEKGVRFPLKGGLESGTWADELVAIRYAAWIEPTFEVQVYEQFRNSVKGSNGVLVEKVQAGLALLAFYKQELRIAPSAMLGAMKKLQSSLGMPDILPAYAVDAPEGSVTGSSEVTHSFTELLMLHGKPYTPQSGYRRLQLLGLAERKSRPSTGSEVIPLPVLEEKSYTATQIGKMFNVSANKIGRIANDNNMKTDSYGEYYLDKSRYSTKQVESFRYNDKALKNSTTYSLLSRKQRQANSFDSKDKNELYCTLHLNKTGAGFRSPIHEADVSRYKRFFCVR</sequence>
<reference evidence="1" key="2">
    <citation type="submission" date="2020-05" db="UniProtKB">
        <authorList>
            <consortium name="EnsemblMetazoa"/>
        </authorList>
    </citation>
    <scope>IDENTIFICATION</scope>
    <source>
        <strain evidence="1">IAEA</strain>
    </source>
</reference>
<dbReference type="Proteomes" id="UP000091820">
    <property type="component" value="Unassembled WGS sequence"/>
</dbReference>
<name>A0A1A9WZ62_9MUSC</name>
<proteinExistence type="predicted"/>
<accession>A0A1A9WZ62</accession>
<organism evidence="1 2">
    <name type="scientific">Glossina brevipalpis</name>
    <dbReference type="NCBI Taxonomy" id="37001"/>
    <lineage>
        <taxon>Eukaryota</taxon>
        <taxon>Metazoa</taxon>
        <taxon>Ecdysozoa</taxon>
        <taxon>Arthropoda</taxon>
        <taxon>Hexapoda</taxon>
        <taxon>Insecta</taxon>
        <taxon>Pterygota</taxon>
        <taxon>Neoptera</taxon>
        <taxon>Endopterygota</taxon>
        <taxon>Diptera</taxon>
        <taxon>Brachycera</taxon>
        <taxon>Muscomorpha</taxon>
        <taxon>Hippoboscoidea</taxon>
        <taxon>Glossinidae</taxon>
        <taxon>Glossina</taxon>
    </lineage>
</organism>
<keyword evidence="2" id="KW-1185">Reference proteome</keyword>